<feature type="region of interest" description="Disordered" evidence="1">
    <location>
        <begin position="392"/>
        <end position="429"/>
    </location>
</feature>
<dbReference type="Proteomes" id="UP000263014">
    <property type="component" value="Unassembled WGS sequence"/>
</dbReference>
<reference evidence="3 4" key="1">
    <citation type="submission" date="2018-08" db="EMBL/GenBank/DDBJ databases">
        <title>A genome reference for cultivated species of the human gut microbiota.</title>
        <authorList>
            <person name="Zou Y."/>
            <person name="Xue W."/>
            <person name="Luo G."/>
        </authorList>
    </citation>
    <scope>NUCLEOTIDE SEQUENCE [LARGE SCALE GENOMIC DNA]</scope>
    <source>
        <strain evidence="3 4">TM09-12</strain>
    </source>
</reference>
<evidence type="ECO:0000259" key="2">
    <source>
        <dbReference type="Pfam" id="PF19623"/>
    </source>
</evidence>
<dbReference type="RefSeq" id="WP_117632638.1">
    <property type="nucleotide sequence ID" value="NZ_QSON01000012.1"/>
</dbReference>
<gene>
    <name evidence="3" type="ORF">DXD79_22115</name>
</gene>
<proteinExistence type="predicted"/>
<feature type="domain" description="DUF6128" evidence="2">
    <location>
        <begin position="802"/>
        <end position="881"/>
    </location>
</feature>
<evidence type="ECO:0000313" key="3">
    <source>
        <dbReference type="EMBL" id="RGI99847.1"/>
    </source>
</evidence>
<organism evidence="3 4">
    <name type="scientific">Hungatella hathewayi</name>
    <dbReference type="NCBI Taxonomy" id="154046"/>
    <lineage>
        <taxon>Bacteria</taxon>
        <taxon>Bacillati</taxon>
        <taxon>Bacillota</taxon>
        <taxon>Clostridia</taxon>
        <taxon>Lachnospirales</taxon>
        <taxon>Lachnospiraceae</taxon>
        <taxon>Hungatella</taxon>
    </lineage>
</organism>
<evidence type="ECO:0000256" key="1">
    <source>
        <dbReference type="SAM" id="MobiDB-lite"/>
    </source>
</evidence>
<sequence>MSNYRRLISYIYAYEGGIKGKNIGFAKIETRGSQCKITVNVKKVYVGGNDIGVYLLAGEKEILLGNIFIRGGSGEFRTVVTVSDVEHSGIPMDQCYGLTVHDVENTWRSYTTIWEDAVAHAAEVELSNTLPEKKEREETAQEAQIKKAMKEIEEEFPVEAVQETKEIEKQDKMSREQLKAFTESAREQSKAFAESIRKQVEQSADTTEQTAEAWIRQQEARMEWSRAKASYIESMNEPAKPEMVPVEEPVSDLHSTEEPATDKDTPIREPYRQQQEPMKMAHADEGSYRKQGNSARGYTGFSGIPAVEYASELMPDIETVTTLHTGIMESDTEESYYIEEKNQAPFMAEGQCGADPEEMLYNVEETGTRSDFLEDIQGETICYRADTSGSFVSRPESGSYPQQLEKMGNSERLTEETKMNESEMSAPESIKSGVYAPELREAEMEVPENGLENEPERISGYASEYGLDHVLEYTSKYTPEHALDYEPEHISKYAPKAAMENGPDQISGYASQHASDYAQQDPDMYGSQDTYETSGAHSASDIYGIPGTYSMENTQNSVISGTMTGTQNISNSHTEESMQEISETYSTDGIDDISEMTSKDAVQSSSEAAAPKGMRGYPVNRPVESMWYSSDMRSAGDTHDSLKMSASENYTAKSRMAEPIQESGEPEEPAAVRGINENPDRYASKSAEFSASKPSPLTTSKPAPEIIPENSESHRTDEVSGAALAHTVDEEPKAPELQKAQNPQPVPGNPMELERLLKTGEEDENSSERVWENLRRDHTKILDFDYEKGCEILTIKPQDIGLLPREIWVYGNNSFLLHGYYNYRYLILAKLFNPEGTPRYLLGVPGHYYSNERYMASMFGFPNFVLSKNQPMEDGRFGYWYTDVKIGS</sequence>
<feature type="region of interest" description="Disordered" evidence="1">
    <location>
        <begin position="238"/>
        <end position="294"/>
    </location>
</feature>
<dbReference type="EMBL" id="QSON01000012">
    <property type="protein sequence ID" value="RGI99847.1"/>
    <property type="molecule type" value="Genomic_DNA"/>
</dbReference>
<feature type="region of interest" description="Disordered" evidence="1">
    <location>
        <begin position="645"/>
        <end position="720"/>
    </location>
</feature>
<feature type="compositionally biased region" description="Basic and acidic residues" evidence="1">
    <location>
        <begin position="279"/>
        <end position="288"/>
    </location>
</feature>
<protein>
    <recommendedName>
        <fullName evidence="2">DUF6128 domain-containing protein</fullName>
    </recommendedName>
</protein>
<name>A0A374P1Q2_9FIRM</name>
<feature type="region of interest" description="Disordered" evidence="1">
    <location>
        <begin position="732"/>
        <end position="751"/>
    </location>
</feature>
<dbReference type="Pfam" id="PF19623">
    <property type="entry name" value="DUF6128"/>
    <property type="match status" value="1"/>
</dbReference>
<feature type="compositionally biased region" description="Basic and acidic residues" evidence="1">
    <location>
        <begin position="408"/>
        <end position="421"/>
    </location>
</feature>
<feature type="compositionally biased region" description="Polar residues" evidence="1">
    <location>
        <begin position="687"/>
        <end position="701"/>
    </location>
</feature>
<evidence type="ECO:0000313" key="4">
    <source>
        <dbReference type="Proteomes" id="UP000263014"/>
    </source>
</evidence>
<dbReference type="AlphaFoldDB" id="A0A374P1Q2"/>
<comment type="caution">
    <text evidence="3">The sequence shown here is derived from an EMBL/GenBank/DDBJ whole genome shotgun (WGS) entry which is preliminary data.</text>
</comment>
<dbReference type="InterPro" id="IPR046131">
    <property type="entry name" value="DUF6128"/>
</dbReference>
<feature type="compositionally biased region" description="Basic and acidic residues" evidence="1">
    <location>
        <begin position="254"/>
        <end position="271"/>
    </location>
</feature>
<accession>A0A374P1Q2</accession>